<dbReference type="GeneID" id="20321569"/>
<accession>A0A074ZHB9</accession>
<sequence>MGEATSLEELPEDEEHRGEEEEDDDEHYSASYLSVPYTEDRFPTGGDSDEEDEAKGRTGENPVLLLCHSCMDRTRTACQSMWTSELDTTTDRQQAMEWFKVARMGPGYDSAVFLVSLQQWVDRTSPGMGRVSRQQLRSGQFVEGVQSALGIQLRSAGHTADFSKISLRPWVLRRPVLETLEESVGLGSLHIFVYVYSKNQCLFATLNPTLASPSSPVVEEVMPPSTKSALQDIDEKDENEGDQEEDDDDEPHSASYLSVPANHNASGQTVSCSKACSELSGMKEQLYGAT</sequence>
<feature type="compositionally biased region" description="Low complexity" evidence="1">
    <location>
        <begin position="213"/>
        <end position="225"/>
    </location>
</feature>
<dbReference type="AlphaFoldDB" id="A0A074ZHB9"/>
<organism evidence="2 3">
    <name type="scientific">Opisthorchis viverrini</name>
    <name type="common">Southeast Asian liver fluke</name>
    <dbReference type="NCBI Taxonomy" id="6198"/>
    <lineage>
        <taxon>Eukaryota</taxon>
        <taxon>Metazoa</taxon>
        <taxon>Spiralia</taxon>
        <taxon>Lophotrochozoa</taxon>
        <taxon>Platyhelminthes</taxon>
        <taxon>Trematoda</taxon>
        <taxon>Digenea</taxon>
        <taxon>Opisthorchiida</taxon>
        <taxon>Opisthorchiata</taxon>
        <taxon>Opisthorchiidae</taxon>
        <taxon>Opisthorchis</taxon>
    </lineage>
</organism>
<evidence type="ECO:0000256" key="1">
    <source>
        <dbReference type="SAM" id="MobiDB-lite"/>
    </source>
</evidence>
<dbReference type="EMBL" id="KL596787">
    <property type="protein sequence ID" value="KER25102.1"/>
    <property type="molecule type" value="Genomic_DNA"/>
</dbReference>
<proteinExistence type="predicted"/>
<dbReference type="OrthoDB" id="6314955at2759"/>
<dbReference type="RefSeq" id="XP_009171158.1">
    <property type="nucleotide sequence ID" value="XM_009172894.1"/>
</dbReference>
<dbReference type="KEGG" id="ovi:T265_07390"/>
<protein>
    <submittedName>
        <fullName evidence="2">Uncharacterized protein</fullName>
    </submittedName>
</protein>
<feature type="region of interest" description="Disordered" evidence="1">
    <location>
        <begin position="213"/>
        <end position="270"/>
    </location>
</feature>
<gene>
    <name evidence="2" type="ORF">T265_07390</name>
</gene>
<reference evidence="2 3" key="1">
    <citation type="submission" date="2013-11" db="EMBL/GenBank/DDBJ databases">
        <title>Opisthorchis viverrini - life in the bile duct.</title>
        <authorList>
            <person name="Young N.D."/>
            <person name="Nagarajan N."/>
            <person name="Lin S.J."/>
            <person name="Korhonen P.K."/>
            <person name="Jex A.R."/>
            <person name="Hall R.S."/>
            <person name="Safavi-Hemami H."/>
            <person name="Kaewkong W."/>
            <person name="Bertrand D."/>
            <person name="Gao S."/>
            <person name="Seet Q."/>
            <person name="Wongkham S."/>
            <person name="Teh B.T."/>
            <person name="Wongkham C."/>
            <person name="Intapan P.M."/>
            <person name="Maleewong W."/>
            <person name="Yang X."/>
            <person name="Hu M."/>
            <person name="Wang Z."/>
            <person name="Hofmann A."/>
            <person name="Sternberg P.W."/>
            <person name="Tan P."/>
            <person name="Wang J."/>
            <person name="Gasser R.B."/>
        </authorList>
    </citation>
    <scope>NUCLEOTIDE SEQUENCE [LARGE SCALE GENOMIC DNA]</scope>
</reference>
<keyword evidence="3" id="KW-1185">Reference proteome</keyword>
<name>A0A074ZHB9_OPIVI</name>
<feature type="compositionally biased region" description="Acidic residues" evidence="1">
    <location>
        <begin position="232"/>
        <end position="250"/>
    </location>
</feature>
<feature type="region of interest" description="Disordered" evidence="1">
    <location>
        <begin position="1"/>
        <end position="59"/>
    </location>
</feature>
<dbReference type="CTD" id="20321569"/>
<feature type="compositionally biased region" description="Polar residues" evidence="1">
    <location>
        <begin position="261"/>
        <end position="270"/>
    </location>
</feature>
<dbReference type="Proteomes" id="UP000054324">
    <property type="component" value="Unassembled WGS sequence"/>
</dbReference>
<evidence type="ECO:0000313" key="3">
    <source>
        <dbReference type="Proteomes" id="UP000054324"/>
    </source>
</evidence>
<evidence type="ECO:0000313" key="2">
    <source>
        <dbReference type="EMBL" id="KER25102.1"/>
    </source>
</evidence>